<evidence type="ECO:0000256" key="8">
    <source>
        <dbReference type="ARBA" id="ARBA00023315"/>
    </source>
</evidence>
<evidence type="ECO:0000256" key="9">
    <source>
        <dbReference type="RuleBase" id="RU003557"/>
    </source>
</evidence>
<dbReference type="EC" id="2.3.1.9" evidence="3"/>
<dbReference type="InterPro" id="IPR002155">
    <property type="entry name" value="Thiolase"/>
</dbReference>
<accession>A0ABW5NTQ3</accession>
<dbReference type="PROSITE" id="PS00737">
    <property type="entry name" value="THIOLASE_2"/>
    <property type="match status" value="1"/>
</dbReference>
<feature type="domain" description="Thiolase C-terminal" evidence="11">
    <location>
        <begin position="267"/>
        <end position="388"/>
    </location>
</feature>
<proteinExistence type="inferred from homology"/>
<name>A0ABW5NTQ3_9FLAO</name>
<organism evidence="12 13">
    <name type="scientific">Flavobacterium suzhouense</name>
    <dbReference type="NCBI Taxonomy" id="1529638"/>
    <lineage>
        <taxon>Bacteria</taxon>
        <taxon>Pseudomonadati</taxon>
        <taxon>Bacteroidota</taxon>
        <taxon>Flavobacteriia</taxon>
        <taxon>Flavobacteriales</taxon>
        <taxon>Flavobacteriaceae</taxon>
        <taxon>Flavobacterium</taxon>
    </lineage>
</organism>
<dbReference type="InterPro" id="IPR020616">
    <property type="entry name" value="Thiolase_N"/>
</dbReference>
<comment type="subunit">
    <text evidence="2">Homotetramer.</text>
</comment>
<keyword evidence="4 9" id="KW-0808">Transferase</keyword>
<comment type="similarity">
    <text evidence="1 9">Belongs to the thiolase-like superfamily. Thiolase family.</text>
</comment>
<evidence type="ECO:0000256" key="4">
    <source>
        <dbReference type="ARBA" id="ARBA00022679"/>
    </source>
</evidence>
<dbReference type="Proteomes" id="UP001597480">
    <property type="component" value="Unassembled WGS sequence"/>
</dbReference>
<dbReference type="PANTHER" id="PTHR18919:SF156">
    <property type="entry name" value="ACETYL-COA ACETYLTRANSFERASE, MITOCHONDRIAL"/>
    <property type="match status" value="1"/>
</dbReference>
<dbReference type="EMBL" id="JBHUMD010000007">
    <property type="protein sequence ID" value="MFD2601667.1"/>
    <property type="molecule type" value="Genomic_DNA"/>
</dbReference>
<dbReference type="InterPro" id="IPR020617">
    <property type="entry name" value="Thiolase_C"/>
</dbReference>
<dbReference type="RefSeq" id="WP_379820214.1">
    <property type="nucleotide sequence ID" value="NZ_JBHUMD010000007.1"/>
</dbReference>
<dbReference type="PANTHER" id="PTHR18919">
    <property type="entry name" value="ACETYL-COA C-ACYLTRANSFERASE"/>
    <property type="match status" value="1"/>
</dbReference>
<dbReference type="PROSITE" id="PS00099">
    <property type="entry name" value="THIOLASE_3"/>
    <property type="match status" value="1"/>
</dbReference>
<evidence type="ECO:0000256" key="1">
    <source>
        <dbReference type="ARBA" id="ARBA00010982"/>
    </source>
</evidence>
<dbReference type="Gene3D" id="3.40.47.10">
    <property type="match status" value="2"/>
</dbReference>
<keyword evidence="6" id="KW-0809">Transit peptide</keyword>
<keyword evidence="13" id="KW-1185">Reference proteome</keyword>
<dbReference type="InterPro" id="IPR020610">
    <property type="entry name" value="Thiolase_AS"/>
</dbReference>
<dbReference type="InterPro" id="IPR016039">
    <property type="entry name" value="Thiolase-like"/>
</dbReference>
<dbReference type="InterPro" id="IPR020615">
    <property type="entry name" value="Thiolase_acyl_enz_int_AS"/>
</dbReference>
<evidence type="ECO:0000256" key="5">
    <source>
        <dbReference type="ARBA" id="ARBA00022723"/>
    </source>
</evidence>
<dbReference type="NCBIfam" id="TIGR01930">
    <property type="entry name" value="AcCoA-C-Actrans"/>
    <property type="match status" value="1"/>
</dbReference>
<evidence type="ECO:0000259" key="10">
    <source>
        <dbReference type="Pfam" id="PF00108"/>
    </source>
</evidence>
<dbReference type="PROSITE" id="PS00098">
    <property type="entry name" value="THIOLASE_1"/>
    <property type="match status" value="1"/>
</dbReference>
<keyword evidence="7" id="KW-0630">Potassium</keyword>
<reference evidence="13" key="1">
    <citation type="journal article" date="2019" name="Int. J. Syst. Evol. Microbiol.">
        <title>The Global Catalogue of Microorganisms (GCM) 10K type strain sequencing project: providing services to taxonomists for standard genome sequencing and annotation.</title>
        <authorList>
            <consortium name="The Broad Institute Genomics Platform"/>
            <consortium name="The Broad Institute Genome Sequencing Center for Infectious Disease"/>
            <person name="Wu L."/>
            <person name="Ma J."/>
        </authorList>
    </citation>
    <scope>NUCLEOTIDE SEQUENCE [LARGE SCALE GENOMIC DNA]</scope>
    <source>
        <strain evidence="13">KCTC 42107</strain>
    </source>
</reference>
<sequence length="393" mass="41187">MKDVFIVSAKRTPIGGFLGSLSGITATELGKIAIQGTLAETNIPANEIDSVYMGNVLSANLGQSPARQAAKFAGIDDHTDATTINKVCASGMKAVMLGAQQIQLGVDNVVVAGSMESMSNVPHYIQQRVGNKMGHSLLTDGLLKDGLTDAYNNFHMGNAAEITVRQYNISREEQDAYALESYVRAAKAFEDGKFSSEIIPVTIKQRLGEVTIDKDEDVYKLIADKVPALKPVFEEGGTITAANASNLNDGAAAVILASAEAVEKYNLKPIAKIIGYADAAQAPEWFTTAPSLAIPKALAQAGLSQDDIDYFEINEAYSAVILANRKILGIPPEKINVYGGGVAMGHPIGASGARIIATLTSVLAQEGGKYGVAAICNGGGGASAIVIENLKNQ</sequence>
<dbReference type="Pfam" id="PF02803">
    <property type="entry name" value="Thiolase_C"/>
    <property type="match status" value="1"/>
</dbReference>
<dbReference type="Pfam" id="PF00108">
    <property type="entry name" value="Thiolase_N"/>
    <property type="match status" value="1"/>
</dbReference>
<evidence type="ECO:0000256" key="7">
    <source>
        <dbReference type="ARBA" id="ARBA00022958"/>
    </source>
</evidence>
<gene>
    <name evidence="12" type="ORF">ACFSR3_06330</name>
</gene>
<dbReference type="GO" id="GO:0003988">
    <property type="term" value="F:acetyl-CoA C-acyltransferase activity"/>
    <property type="evidence" value="ECO:0007669"/>
    <property type="project" value="UniProtKB-EC"/>
</dbReference>
<dbReference type="PIRSF" id="PIRSF000429">
    <property type="entry name" value="Ac-CoA_Ac_transf"/>
    <property type="match status" value="1"/>
</dbReference>
<evidence type="ECO:0000256" key="2">
    <source>
        <dbReference type="ARBA" id="ARBA00011881"/>
    </source>
</evidence>
<evidence type="ECO:0000313" key="13">
    <source>
        <dbReference type="Proteomes" id="UP001597480"/>
    </source>
</evidence>
<evidence type="ECO:0000256" key="6">
    <source>
        <dbReference type="ARBA" id="ARBA00022946"/>
    </source>
</evidence>
<protein>
    <recommendedName>
        <fullName evidence="3">acetyl-CoA C-acetyltransferase</fullName>
        <ecNumber evidence="3">2.3.1.9</ecNumber>
    </recommendedName>
</protein>
<evidence type="ECO:0000313" key="12">
    <source>
        <dbReference type="EMBL" id="MFD2601667.1"/>
    </source>
</evidence>
<evidence type="ECO:0000256" key="3">
    <source>
        <dbReference type="ARBA" id="ARBA00012705"/>
    </source>
</evidence>
<evidence type="ECO:0000259" key="11">
    <source>
        <dbReference type="Pfam" id="PF02803"/>
    </source>
</evidence>
<dbReference type="SUPFAM" id="SSF53901">
    <property type="entry name" value="Thiolase-like"/>
    <property type="match status" value="2"/>
</dbReference>
<dbReference type="CDD" id="cd00751">
    <property type="entry name" value="thiolase"/>
    <property type="match status" value="1"/>
</dbReference>
<dbReference type="InterPro" id="IPR020613">
    <property type="entry name" value="Thiolase_CS"/>
</dbReference>
<keyword evidence="8 9" id="KW-0012">Acyltransferase</keyword>
<feature type="domain" description="Thiolase N-terminal" evidence="10">
    <location>
        <begin position="4"/>
        <end position="259"/>
    </location>
</feature>
<comment type="caution">
    <text evidence="12">The sequence shown here is derived from an EMBL/GenBank/DDBJ whole genome shotgun (WGS) entry which is preliminary data.</text>
</comment>
<keyword evidence="5" id="KW-0479">Metal-binding</keyword>